<sequence>MKLKNTGLQRGKLFARSRVHNIFFKGLNQYF</sequence>
<reference evidence="1" key="1">
    <citation type="submission" date="2018-05" db="EMBL/GenBank/DDBJ databases">
        <authorList>
            <person name="Lanie J.A."/>
            <person name="Ng W.-L."/>
            <person name="Kazmierczak K.M."/>
            <person name="Andrzejewski T.M."/>
            <person name="Davidsen T.M."/>
            <person name="Wayne K.J."/>
            <person name="Tettelin H."/>
            <person name="Glass J.I."/>
            <person name="Rusch D."/>
            <person name="Podicherti R."/>
            <person name="Tsui H.-C.T."/>
            <person name="Winkler M.E."/>
        </authorList>
    </citation>
    <scope>NUCLEOTIDE SEQUENCE</scope>
</reference>
<accession>A0A381XEB1</accession>
<dbReference type="AlphaFoldDB" id="A0A381XEB1"/>
<name>A0A381XEB1_9ZZZZ</name>
<evidence type="ECO:0000313" key="1">
    <source>
        <dbReference type="EMBL" id="SVA63084.1"/>
    </source>
</evidence>
<gene>
    <name evidence="1" type="ORF">METZ01_LOCUS115938</name>
</gene>
<dbReference type="EMBL" id="UINC01014871">
    <property type="protein sequence ID" value="SVA63084.1"/>
    <property type="molecule type" value="Genomic_DNA"/>
</dbReference>
<proteinExistence type="predicted"/>
<protein>
    <submittedName>
        <fullName evidence="1">Uncharacterized protein</fullName>
    </submittedName>
</protein>
<organism evidence="1">
    <name type="scientific">marine metagenome</name>
    <dbReference type="NCBI Taxonomy" id="408172"/>
    <lineage>
        <taxon>unclassified sequences</taxon>
        <taxon>metagenomes</taxon>
        <taxon>ecological metagenomes</taxon>
    </lineage>
</organism>